<dbReference type="KEGG" id="ang:An02g01025"/>
<protein>
    <submittedName>
        <fullName evidence="1">Uncharacterized protein</fullName>
    </submittedName>
</protein>
<evidence type="ECO:0000313" key="1">
    <source>
        <dbReference type="RefSeq" id="XP_059605981.1"/>
    </source>
</evidence>
<accession>A0AAJ8C0P7</accession>
<proteinExistence type="predicted"/>
<reference evidence="1" key="1">
    <citation type="submission" date="2025-02" db="EMBL/GenBank/DDBJ databases">
        <authorList>
            <consortium name="NCBI Genome Project"/>
        </authorList>
    </citation>
    <scope>NUCLEOTIDE SEQUENCE</scope>
</reference>
<dbReference type="AlphaFoldDB" id="A0AAJ8C0P7"/>
<reference evidence="1" key="2">
    <citation type="submission" date="2025-08" db="UniProtKB">
        <authorList>
            <consortium name="RefSeq"/>
        </authorList>
    </citation>
    <scope>IDENTIFICATION</scope>
</reference>
<name>A0AAJ8C0P7_ASPNG</name>
<sequence length="26" mass="3057">MDNMPFTNPENEYLENIDFCASYPDS</sequence>
<gene>
    <name evidence="1" type="ORF">An02g01025</name>
</gene>
<organism evidence="1">
    <name type="scientific">Aspergillus niger</name>
    <dbReference type="NCBI Taxonomy" id="5061"/>
    <lineage>
        <taxon>Eukaryota</taxon>
        <taxon>Fungi</taxon>
        <taxon>Dikarya</taxon>
        <taxon>Ascomycota</taxon>
        <taxon>Pezizomycotina</taxon>
        <taxon>Eurotiomycetes</taxon>
        <taxon>Eurotiomycetidae</taxon>
        <taxon>Eurotiales</taxon>
        <taxon>Aspergillaceae</taxon>
        <taxon>Aspergillus</taxon>
        <taxon>Aspergillus subgen. Circumdati</taxon>
    </lineage>
</organism>
<dbReference type="VEuPathDB" id="FungiDB:An02g01025"/>
<dbReference type="GeneID" id="84590209"/>
<dbReference type="RefSeq" id="XP_059605981.1">
    <property type="nucleotide sequence ID" value="XM_059746039.1"/>
</dbReference>